<keyword evidence="4" id="KW-1185">Reference proteome</keyword>
<dbReference type="PANTHER" id="PTHR42760:SF5">
    <property type="entry name" value="2-DEHYDRO-3-DEOXY-D-GLUCONATE 5-DEHYDROGENASE"/>
    <property type="match status" value="1"/>
</dbReference>
<proteinExistence type="inferred from homology"/>
<dbReference type="RefSeq" id="WP_119574603.1">
    <property type="nucleotide sequence ID" value="NZ_QXEC01000007.1"/>
</dbReference>
<dbReference type="OrthoDB" id="286404at2"/>
<dbReference type="Pfam" id="PF13561">
    <property type="entry name" value="adh_short_C2"/>
    <property type="match status" value="1"/>
</dbReference>
<dbReference type="AlphaFoldDB" id="A0A418MWK3"/>
<accession>A0A418MWK3</accession>
<gene>
    <name evidence="3" type="ORF">D2L64_09805</name>
</gene>
<evidence type="ECO:0000256" key="2">
    <source>
        <dbReference type="ARBA" id="ARBA00023002"/>
    </source>
</evidence>
<evidence type="ECO:0000313" key="3">
    <source>
        <dbReference type="EMBL" id="RIV39146.1"/>
    </source>
</evidence>
<reference evidence="3 4" key="1">
    <citation type="submission" date="2018-08" db="EMBL/GenBank/DDBJ databases">
        <title>Jishengella sp. nov., isolated from a root of Azadirachta indica A. Juss. var. siamensis Valenton.</title>
        <authorList>
            <person name="Kuncharoen N."/>
            <person name="Tanasupawat S."/>
            <person name="Kudo T."/>
            <person name="Ohkuma M."/>
        </authorList>
    </citation>
    <scope>NUCLEOTIDE SEQUENCE [LARGE SCALE GENOMIC DNA]</scope>
    <source>
        <strain evidence="3 4">AZ1-13</strain>
    </source>
</reference>
<sequence>MNPFDLSGRLAVVTGCRRGIGLAMAEALAAAGADVIGVSASLEASGSAVAERVAAHGRTFVPYQADLSDRQVVRELAGWLGERDRPVDILVNNAGTIRRAPAAEHGDEDWDHVLEVDLSAPFVLARELGRDMIRRGSGKIIFTASMLSFQGGVTVPGYAAAKSGIAGLTRALANEWAPHGVNVNAIAPGYISTDNTQALREQPERNRSILERIPAGRWGRPEDIAGATVFLASDAAAYVHGTVIPVDGGWLAR</sequence>
<keyword evidence="2" id="KW-0560">Oxidoreductase</keyword>
<dbReference type="EMBL" id="QXEC01000007">
    <property type="protein sequence ID" value="RIV39146.1"/>
    <property type="molecule type" value="Genomic_DNA"/>
</dbReference>
<dbReference type="PRINTS" id="PR00081">
    <property type="entry name" value="GDHRDH"/>
</dbReference>
<dbReference type="GO" id="GO:0016616">
    <property type="term" value="F:oxidoreductase activity, acting on the CH-OH group of donors, NAD or NADP as acceptor"/>
    <property type="evidence" value="ECO:0007669"/>
    <property type="project" value="TreeGrafter"/>
</dbReference>
<dbReference type="PANTHER" id="PTHR42760">
    <property type="entry name" value="SHORT-CHAIN DEHYDROGENASES/REDUCTASES FAMILY MEMBER"/>
    <property type="match status" value="1"/>
</dbReference>
<comment type="caution">
    <text evidence="3">The sequence shown here is derived from an EMBL/GenBank/DDBJ whole genome shotgun (WGS) entry which is preliminary data.</text>
</comment>
<dbReference type="InterPro" id="IPR002347">
    <property type="entry name" value="SDR_fam"/>
</dbReference>
<organism evidence="3 4">
    <name type="scientific">Micromonospora radicis</name>
    <dbReference type="NCBI Taxonomy" id="1894971"/>
    <lineage>
        <taxon>Bacteria</taxon>
        <taxon>Bacillati</taxon>
        <taxon>Actinomycetota</taxon>
        <taxon>Actinomycetes</taxon>
        <taxon>Micromonosporales</taxon>
        <taxon>Micromonosporaceae</taxon>
        <taxon>Micromonospora</taxon>
    </lineage>
</organism>
<evidence type="ECO:0000313" key="4">
    <source>
        <dbReference type="Proteomes" id="UP000283832"/>
    </source>
</evidence>
<dbReference type="SUPFAM" id="SSF51735">
    <property type="entry name" value="NAD(P)-binding Rossmann-fold domains"/>
    <property type="match status" value="1"/>
</dbReference>
<dbReference type="InterPro" id="IPR036291">
    <property type="entry name" value="NAD(P)-bd_dom_sf"/>
</dbReference>
<comment type="similarity">
    <text evidence="1">Belongs to the short-chain dehydrogenases/reductases (SDR) family.</text>
</comment>
<dbReference type="PRINTS" id="PR00080">
    <property type="entry name" value="SDRFAMILY"/>
</dbReference>
<dbReference type="PROSITE" id="PS00061">
    <property type="entry name" value="ADH_SHORT"/>
    <property type="match status" value="1"/>
</dbReference>
<dbReference type="FunFam" id="3.40.50.720:FF:000084">
    <property type="entry name" value="Short-chain dehydrogenase reductase"/>
    <property type="match status" value="1"/>
</dbReference>
<name>A0A418MWK3_9ACTN</name>
<dbReference type="Gene3D" id="3.40.50.720">
    <property type="entry name" value="NAD(P)-binding Rossmann-like Domain"/>
    <property type="match status" value="1"/>
</dbReference>
<dbReference type="InterPro" id="IPR020904">
    <property type="entry name" value="Sc_DH/Rdtase_CS"/>
</dbReference>
<protein>
    <submittedName>
        <fullName evidence="3">SDR family oxidoreductase</fullName>
    </submittedName>
</protein>
<dbReference type="Proteomes" id="UP000283832">
    <property type="component" value="Unassembled WGS sequence"/>
</dbReference>
<evidence type="ECO:0000256" key="1">
    <source>
        <dbReference type="ARBA" id="ARBA00006484"/>
    </source>
</evidence>